<protein>
    <submittedName>
        <fullName evidence="3">Flp pilus assembly protein TadD</fullName>
    </submittedName>
</protein>
<comment type="caution">
    <text evidence="3">The sequence shown here is derived from an EMBL/GenBank/DDBJ whole genome shotgun (WGS) entry which is preliminary data.</text>
</comment>
<dbReference type="EMBL" id="JAVDXT010000002">
    <property type="protein sequence ID" value="MDR7378249.1"/>
    <property type="molecule type" value="Genomic_DNA"/>
</dbReference>
<gene>
    <name evidence="3" type="ORF">J2X19_002928</name>
</gene>
<proteinExistence type="predicted"/>
<keyword evidence="2" id="KW-0732">Signal</keyword>
<dbReference type="PANTHER" id="PTHR44366:SF1">
    <property type="entry name" value="UDP-N-ACETYLGLUCOSAMINE--PEPTIDE N-ACETYLGLUCOSAMINYLTRANSFERASE 110 KDA SUBUNIT"/>
    <property type="match status" value="1"/>
</dbReference>
<dbReference type="InterPro" id="IPR019734">
    <property type="entry name" value="TPR_rpt"/>
</dbReference>
<evidence type="ECO:0000313" key="4">
    <source>
        <dbReference type="Proteomes" id="UP001180487"/>
    </source>
</evidence>
<dbReference type="SUPFAM" id="SSF48452">
    <property type="entry name" value="TPR-like"/>
    <property type="match status" value="1"/>
</dbReference>
<evidence type="ECO:0000256" key="1">
    <source>
        <dbReference type="PROSITE-ProRule" id="PRU00339"/>
    </source>
</evidence>
<dbReference type="InterPro" id="IPR037919">
    <property type="entry name" value="OGT"/>
</dbReference>
<feature type="chain" id="PRO_5045095895" evidence="2">
    <location>
        <begin position="27"/>
        <end position="175"/>
    </location>
</feature>
<dbReference type="InterPro" id="IPR011990">
    <property type="entry name" value="TPR-like_helical_dom_sf"/>
</dbReference>
<evidence type="ECO:0000256" key="2">
    <source>
        <dbReference type="SAM" id="SignalP"/>
    </source>
</evidence>
<dbReference type="Proteomes" id="UP001180487">
    <property type="component" value="Unassembled WGS sequence"/>
</dbReference>
<dbReference type="Gene3D" id="1.25.40.10">
    <property type="entry name" value="Tetratricopeptide repeat domain"/>
    <property type="match status" value="1"/>
</dbReference>
<organism evidence="3 4">
    <name type="scientific">Rhodoferax ferrireducens</name>
    <dbReference type="NCBI Taxonomy" id="192843"/>
    <lineage>
        <taxon>Bacteria</taxon>
        <taxon>Pseudomonadati</taxon>
        <taxon>Pseudomonadota</taxon>
        <taxon>Betaproteobacteria</taxon>
        <taxon>Burkholderiales</taxon>
        <taxon>Comamonadaceae</taxon>
        <taxon>Rhodoferax</taxon>
    </lineage>
</organism>
<name>A0ABU2CA96_9BURK</name>
<dbReference type="PANTHER" id="PTHR44366">
    <property type="entry name" value="UDP-N-ACETYLGLUCOSAMINE--PEPTIDE N-ACETYLGLUCOSAMINYLTRANSFERASE 110 KDA SUBUNIT"/>
    <property type="match status" value="1"/>
</dbReference>
<sequence>MTSRFSAGLRVLAATALVACAATAYADEYADVSQLLRTGKLAEAQAKADLYLAVKPRDPQMRFLKSAVQSANGQAGEAIATLNALTQEFPELPEPYNNLAVLYASQNDLDKARTALEMAVRINPAYATAYENLGDVYAKLASQSYSKSLQLNASNPQASQKVTLLKSVLAPAKTK</sequence>
<keyword evidence="1" id="KW-0802">TPR repeat</keyword>
<dbReference type="PROSITE" id="PS50005">
    <property type="entry name" value="TPR"/>
    <property type="match status" value="1"/>
</dbReference>
<dbReference type="Pfam" id="PF13414">
    <property type="entry name" value="TPR_11"/>
    <property type="match status" value="1"/>
</dbReference>
<dbReference type="SMART" id="SM00028">
    <property type="entry name" value="TPR"/>
    <property type="match status" value="2"/>
</dbReference>
<feature type="signal peptide" evidence="2">
    <location>
        <begin position="1"/>
        <end position="26"/>
    </location>
</feature>
<accession>A0ABU2CA96</accession>
<dbReference type="RefSeq" id="WP_310374213.1">
    <property type="nucleotide sequence ID" value="NZ_JAVDXT010000002.1"/>
</dbReference>
<evidence type="ECO:0000313" key="3">
    <source>
        <dbReference type="EMBL" id="MDR7378249.1"/>
    </source>
</evidence>
<reference evidence="3 4" key="1">
    <citation type="submission" date="2023-07" db="EMBL/GenBank/DDBJ databases">
        <title>Sorghum-associated microbial communities from plants grown in Nebraska, USA.</title>
        <authorList>
            <person name="Schachtman D."/>
        </authorList>
    </citation>
    <scope>NUCLEOTIDE SEQUENCE [LARGE SCALE GENOMIC DNA]</scope>
    <source>
        <strain evidence="3 4">BE313</strain>
    </source>
</reference>
<feature type="repeat" description="TPR" evidence="1">
    <location>
        <begin position="93"/>
        <end position="126"/>
    </location>
</feature>
<keyword evidence="4" id="KW-1185">Reference proteome</keyword>